<dbReference type="AlphaFoldDB" id="A0A516GL55"/>
<dbReference type="InterPro" id="IPR006428">
    <property type="entry name" value="Portal_SPP1-type"/>
</dbReference>
<evidence type="ECO:0000313" key="4">
    <source>
        <dbReference type="Proteomes" id="UP000315953"/>
    </source>
</evidence>
<organism evidence="2 4">
    <name type="scientific">Dolosigranulum pigrum</name>
    <dbReference type="NCBI Taxonomy" id="29394"/>
    <lineage>
        <taxon>Bacteria</taxon>
        <taxon>Bacillati</taxon>
        <taxon>Bacillota</taxon>
        <taxon>Bacilli</taxon>
        <taxon>Lactobacillales</taxon>
        <taxon>Carnobacteriaceae</taxon>
        <taxon>Dolosigranulum</taxon>
    </lineage>
</organism>
<dbReference type="EMBL" id="CP041626">
    <property type="protein sequence ID" value="QDO92164.1"/>
    <property type="molecule type" value="Genomic_DNA"/>
</dbReference>
<dbReference type="NCBIfam" id="TIGR01538">
    <property type="entry name" value="portal_SPP1"/>
    <property type="match status" value="1"/>
</dbReference>
<dbReference type="Pfam" id="PF05133">
    <property type="entry name" value="SPP1_portal"/>
    <property type="match status" value="1"/>
</dbReference>
<dbReference type="EMBL" id="CP041626">
    <property type="protein sequence ID" value="QDO92294.1"/>
    <property type="molecule type" value="Genomic_DNA"/>
</dbReference>
<protein>
    <submittedName>
        <fullName evidence="2">Phage portal protein</fullName>
    </submittedName>
</protein>
<dbReference type="EMBL" id="CP041626">
    <property type="protein sequence ID" value="QDO92229.1"/>
    <property type="molecule type" value="Genomic_DNA"/>
</dbReference>
<name>A0A516GL55_9LACT</name>
<dbReference type="RefSeq" id="WP_143333831.1">
    <property type="nucleotide sequence ID" value="NZ_CP040411.1"/>
</dbReference>
<evidence type="ECO:0000313" key="1">
    <source>
        <dbReference type="EMBL" id="QDO92164.1"/>
    </source>
</evidence>
<sequence>MMREYLLDSETQHTRYSEEANSFYRVPDLEYLLDPVNMVEMIKHFIMYQLPRLKHLDSYYAGNNHGIMSGQRRMNEEKADHRATHGFAHQITDFNVSFLTGIPITVEAEDEQAGEFVTAFNQSNDIDAHNSYLATDLSKYGRGYELLHRGDETEVYVSNPYWTIVVYDESIQMNPVAAIRFPKVRRGTEELYHITLYTASDVIQYEPSNLVAQELEVEQSYPHAFGGVPIIEYSNNRYRFGDYERVLSLIDLYDSAQSDTANYMTDTNDALLVIVGDFEAAGIELNKEIGALLMETGVDAQGKQTKLEAKYIHKEYDVNGTESYKTRIQRDIHKFSHTPDLSDEHFSGTQSGEAMKYKLFSLEQSRAMKERHFKQGLEARYQLVENMAGVTREFTGDLSGLDYVFTPNLPESINEELVSFTNAGGRISNKTLLSQLSFVSDVEKELEMLEEEDGIIDVPVDHAHE</sequence>
<evidence type="ECO:0000313" key="3">
    <source>
        <dbReference type="EMBL" id="QDO92294.1"/>
    </source>
</evidence>
<dbReference type="KEGG" id="dpm:FNV33_09935"/>
<reference evidence="2 4" key="1">
    <citation type="submission" date="2019-07" db="EMBL/GenBank/DDBJ databases">
        <title>Genome assembly of a nasal isolate of Dolosigranulum pigrum from a chronic sinusitis patient.</title>
        <authorList>
            <person name="Baig S."/>
            <person name="Overballe-Petersen S."/>
            <person name="Kaspar U."/>
            <person name="Rendboe A."/>
            <person name="de Man T."/>
            <person name="Liu C."/>
            <person name="Price L.B."/>
            <person name="Stegger M."/>
            <person name="Becker K."/>
            <person name="Skytt Andersen P."/>
        </authorList>
    </citation>
    <scope>NUCLEOTIDE SEQUENCE [LARGE SCALE GENOMIC DNA]</scope>
    <source>
        <strain evidence="2 4">83VPs-KB5</strain>
    </source>
</reference>
<dbReference type="KEGG" id="dpm:FNV33_09580"/>
<dbReference type="InterPro" id="IPR021145">
    <property type="entry name" value="Portal_protein_SPP1_Gp6-like"/>
</dbReference>
<evidence type="ECO:0000313" key="2">
    <source>
        <dbReference type="EMBL" id="QDO92229.1"/>
    </source>
</evidence>
<dbReference type="KEGG" id="dpm:FNV33_09225"/>
<gene>
    <name evidence="1" type="ORF">FNV33_09225</name>
    <name evidence="2" type="ORF">FNV33_09580</name>
    <name evidence="3" type="ORF">FNV33_09935</name>
</gene>
<proteinExistence type="predicted"/>
<accession>A0A516GL55</accession>
<dbReference type="Proteomes" id="UP000315953">
    <property type="component" value="Chromosome"/>
</dbReference>